<evidence type="ECO:0000313" key="2">
    <source>
        <dbReference type="Proteomes" id="UP000335636"/>
    </source>
</evidence>
<reference evidence="1" key="1">
    <citation type="submission" date="2019-04" db="EMBL/GenBank/DDBJ databases">
        <authorList>
            <person name="Alioto T."/>
            <person name="Alioto T."/>
        </authorList>
    </citation>
    <scope>NUCLEOTIDE SEQUENCE [LARGE SCALE GENOMIC DNA]</scope>
</reference>
<evidence type="ECO:0000313" key="1">
    <source>
        <dbReference type="EMBL" id="VTJ59985.1"/>
    </source>
</evidence>
<dbReference type="AlphaFoldDB" id="A0A5E4AS22"/>
<accession>A0A5E4AS22</accession>
<dbReference type="Proteomes" id="UP000335636">
    <property type="component" value="Unassembled WGS sequence"/>
</dbReference>
<feature type="non-terminal residue" evidence="1">
    <location>
        <position position="1"/>
    </location>
</feature>
<dbReference type="EMBL" id="CABDUW010000134">
    <property type="protein sequence ID" value="VTJ59985.1"/>
    <property type="molecule type" value="Genomic_DNA"/>
</dbReference>
<proteinExistence type="predicted"/>
<gene>
    <name evidence="1" type="ORF">MONAX_5E008412</name>
</gene>
<name>A0A5E4AS22_MARMO</name>
<keyword evidence="2" id="KW-1185">Reference proteome</keyword>
<comment type="caution">
    <text evidence="1">The sequence shown here is derived from an EMBL/GenBank/DDBJ whole genome shotgun (WGS) entry which is preliminary data.</text>
</comment>
<protein>
    <submittedName>
        <fullName evidence="1">Uncharacterized protein</fullName>
    </submittedName>
</protein>
<organism evidence="1 2">
    <name type="scientific">Marmota monax</name>
    <name type="common">Woodchuck</name>
    <dbReference type="NCBI Taxonomy" id="9995"/>
    <lineage>
        <taxon>Eukaryota</taxon>
        <taxon>Metazoa</taxon>
        <taxon>Chordata</taxon>
        <taxon>Craniata</taxon>
        <taxon>Vertebrata</taxon>
        <taxon>Euteleostomi</taxon>
        <taxon>Mammalia</taxon>
        <taxon>Eutheria</taxon>
        <taxon>Euarchontoglires</taxon>
        <taxon>Glires</taxon>
        <taxon>Rodentia</taxon>
        <taxon>Sciuromorpha</taxon>
        <taxon>Sciuridae</taxon>
        <taxon>Xerinae</taxon>
        <taxon>Marmotini</taxon>
        <taxon>Marmota</taxon>
    </lineage>
</organism>
<sequence length="58" mass="6536">TTTQPQVSISADVRQINDFVAYSIPSWPPCAGFDTLPPCHLSTFPSIRLIIFLLKKFR</sequence>